<evidence type="ECO:0000313" key="1">
    <source>
        <dbReference type="EMBL" id="JAD78987.1"/>
    </source>
</evidence>
<organism evidence="1">
    <name type="scientific">Arundo donax</name>
    <name type="common">Giant reed</name>
    <name type="synonym">Donax arundinaceus</name>
    <dbReference type="NCBI Taxonomy" id="35708"/>
    <lineage>
        <taxon>Eukaryota</taxon>
        <taxon>Viridiplantae</taxon>
        <taxon>Streptophyta</taxon>
        <taxon>Embryophyta</taxon>
        <taxon>Tracheophyta</taxon>
        <taxon>Spermatophyta</taxon>
        <taxon>Magnoliopsida</taxon>
        <taxon>Liliopsida</taxon>
        <taxon>Poales</taxon>
        <taxon>Poaceae</taxon>
        <taxon>PACMAD clade</taxon>
        <taxon>Arundinoideae</taxon>
        <taxon>Arundineae</taxon>
        <taxon>Arundo</taxon>
    </lineage>
</organism>
<protein>
    <submittedName>
        <fullName evidence="1">Uncharacterized protein</fullName>
    </submittedName>
</protein>
<accession>A0A0A9D5H7</accession>
<name>A0A0A9D5H7_ARUDO</name>
<dbReference type="AlphaFoldDB" id="A0A0A9D5H7"/>
<sequence>MLIFLRHLRLFVVMAPCHHQGGHLSTFSLHSSLEPIHTKWLDSSIETCTLEFDISGQLVN</sequence>
<reference evidence="1" key="2">
    <citation type="journal article" date="2015" name="Data Brief">
        <title>Shoot transcriptome of the giant reed, Arundo donax.</title>
        <authorList>
            <person name="Barrero R.A."/>
            <person name="Guerrero F.D."/>
            <person name="Moolhuijzen P."/>
            <person name="Goolsby J.A."/>
            <person name="Tidwell J."/>
            <person name="Bellgard S.E."/>
            <person name="Bellgard M.I."/>
        </authorList>
    </citation>
    <scope>NUCLEOTIDE SEQUENCE</scope>
    <source>
        <tissue evidence="1">Shoot tissue taken approximately 20 cm above the soil surface</tissue>
    </source>
</reference>
<reference evidence="1" key="1">
    <citation type="submission" date="2014-09" db="EMBL/GenBank/DDBJ databases">
        <authorList>
            <person name="Magalhaes I.L.F."/>
            <person name="Oliveira U."/>
            <person name="Santos F.R."/>
            <person name="Vidigal T.H.D.A."/>
            <person name="Brescovit A.D."/>
            <person name="Santos A.J."/>
        </authorList>
    </citation>
    <scope>NUCLEOTIDE SEQUENCE</scope>
    <source>
        <tissue evidence="1">Shoot tissue taken approximately 20 cm above the soil surface</tissue>
    </source>
</reference>
<dbReference type="EMBL" id="GBRH01218908">
    <property type="protein sequence ID" value="JAD78987.1"/>
    <property type="molecule type" value="Transcribed_RNA"/>
</dbReference>
<proteinExistence type="predicted"/>